<protein>
    <submittedName>
        <fullName evidence="1">Uncharacterized protein</fullName>
    </submittedName>
</protein>
<accession>A0ACD5YG55</accession>
<evidence type="ECO:0000313" key="2">
    <source>
        <dbReference type="Proteomes" id="UP001732700"/>
    </source>
</evidence>
<organism evidence="1 2">
    <name type="scientific">Avena sativa</name>
    <name type="common">Oat</name>
    <dbReference type="NCBI Taxonomy" id="4498"/>
    <lineage>
        <taxon>Eukaryota</taxon>
        <taxon>Viridiplantae</taxon>
        <taxon>Streptophyta</taxon>
        <taxon>Embryophyta</taxon>
        <taxon>Tracheophyta</taxon>
        <taxon>Spermatophyta</taxon>
        <taxon>Magnoliopsida</taxon>
        <taxon>Liliopsida</taxon>
        <taxon>Poales</taxon>
        <taxon>Poaceae</taxon>
        <taxon>BOP clade</taxon>
        <taxon>Pooideae</taxon>
        <taxon>Poodae</taxon>
        <taxon>Poeae</taxon>
        <taxon>Poeae Chloroplast Group 1 (Aveneae type)</taxon>
        <taxon>Aveninae</taxon>
        <taxon>Avena</taxon>
    </lineage>
</organism>
<dbReference type="Proteomes" id="UP001732700">
    <property type="component" value="Chromosome 5D"/>
</dbReference>
<reference evidence="1" key="2">
    <citation type="submission" date="2025-09" db="UniProtKB">
        <authorList>
            <consortium name="EnsemblPlants"/>
        </authorList>
    </citation>
    <scope>IDENTIFICATION</scope>
</reference>
<evidence type="ECO:0000313" key="1">
    <source>
        <dbReference type="EnsemblPlants" id="AVESA.00010b.r2.5DG0964240.1.CDS"/>
    </source>
</evidence>
<proteinExistence type="predicted"/>
<reference evidence="1" key="1">
    <citation type="submission" date="2021-05" db="EMBL/GenBank/DDBJ databases">
        <authorList>
            <person name="Scholz U."/>
            <person name="Mascher M."/>
            <person name="Fiebig A."/>
        </authorList>
    </citation>
    <scope>NUCLEOTIDE SEQUENCE [LARGE SCALE GENOMIC DNA]</scope>
</reference>
<sequence>MANSFTLSVVTLSLLVCVAPPHPSWAQDLNAMVLPPTFAFGWQAGKSSFRAGDTAVITIMTFNVPDANVSSVRRFGSFKITVCGKSGNSSCLTDIVSHLEGDLPSWTLSLVPILSGDFTLMVEEERFAIGVSTLGYTVAARDVHPSASLASWMFAGAGYVVAGSRAFVSVIPRDAFGNNVPPGTDMPSGDAGYFRPSGSYVNGTAVELLDLQYYGWMEDGRFGFEFVSTVAGDLLVHVSGGGRTLRDSPLLLKVKPGPIDIAKSTADWKHGTNVLQIFSKLEIFINQKDQYGNLVPEIHPFDAAVVEKGSKLSVPIGDLRIEPVVAEGIQMLSFNVGELGEFVLTIFDVLLKQKVSNTEYQYNVFVGYCDGSNSFANGSGIAQSVAGSVSSFMVYLEDQYRDPSPVETAMLLVQILGKNGTSVVNPIITPVREPNETISMDGPNPSDYGPAEHQKMVAGNSTLQASHFNVSYTPEIAGEHVIWVLCGNIVLNNGNPYAMTVSPGAVSTTISIDPQFEPRVKRLVTNEVTVRLRDSFMNPVLALEAKLKIQLMSATLKAMVHTSSFVAEEFVNNKDGSYTAHYVAMYVGSYRLCTLIGNRQLPPFPIEVQVIEDDYFSDVQNDNISVWEDTRNRNGIAQAELHIFVEPINDPPVILAPKSIFLGGKESREGYQIFDKQRDPFEFSIVEPDLRRYPGNKSYFELVLSLEVLEGSLVMTLPSGIVPTAELKTDGGNHWQSLETYVAIAHHFVVRGSGIRFRGDVSDCNNAMQRLFYQGASHETSLFITVNDLGNHGCYPDCSEMTSRPLSTAKTVRLVKTRPMNMNSRRAILVIGSAIATEILAMLCLGGVLLCYLVKCMCGLRGRRRGGERIVNDDDVHTPYQSPSDEMSSSASDDGGNRSSVQRRSYRSLEQQELELQPLSGIRNSVVNQDPQPAVDKDK</sequence>
<dbReference type="EnsemblPlants" id="AVESA.00010b.r2.5DG0964240.1">
    <property type="protein sequence ID" value="AVESA.00010b.r2.5DG0964240.1.CDS"/>
    <property type="gene ID" value="AVESA.00010b.r2.5DG0964240"/>
</dbReference>
<name>A0ACD5YG55_AVESA</name>
<keyword evidence="2" id="KW-1185">Reference proteome</keyword>